<dbReference type="OrthoDB" id="5577218at2759"/>
<dbReference type="GO" id="GO:0005789">
    <property type="term" value="C:endoplasmic reticulum membrane"/>
    <property type="evidence" value="ECO:0007669"/>
    <property type="project" value="TreeGrafter"/>
</dbReference>
<dbReference type="GO" id="GO:0097038">
    <property type="term" value="C:perinuclear endoplasmic reticulum"/>
    <property type="evidence" value="ECO:0007669"/>
    <property type="project" value="TreeGrafter"/>
</dbReference>
<dbReference type="GO" id="GO:0048309">
    <property type="term" value="P:endoplasmic reticulum inheritance"/>
    <property type="evidence" value="ECO:0007669"/>
    <property type="project" value="TreeGrafter"/>
</dbReference>
<sequence>MLLSVLRASWHGAQYLCLLALLTLTFDISKGCGLDYSFWLVAWYVLNILLRRVFSRPGPVKSVVKSLSMAEPAVLLGLLFWTIFKSTKGTHSEAAHHLWEVVIKGSDPVLTLLEGFGTILVIQKTSQVVRRLAAKSDGYQIAFLVLSALVYVISGFGLYQLYAASSPELVPSVRSASVIGCCMTLTIVLSIIALVSGRGVITDTAFLFAYMVLSMYIAARNESIESAPAKARIMPLHRAVEFGPLSIPYLQSLSVQEVEKITIQALVHLSQLINMLFRALSPNILISLVYRMGVLMAVSYIAPSLNVGNGSTPVSNGNGFSVRKSSRDEDFMDDDEEESGSRMVPWLASLAKPVLLMTHTRVLLQHFGYLKPTLAIWGWLNAFLCLALFAAELVLAREDAWDHYRSD</sequence>
<proteinExistence type="predicted"/>
<keyword evidence="1" id="KW-0472">Membrane</keyword>
<evidence type="ECO:0008006" key="4">
    <source>
        <dbReference type="Google" id="ProtNLM"/>
    </source>
</evidence>
<evidence type="ECO:0000313" key="2">
    <source>
        <dbReference type="EMBL" id="KFH62670.1"/>
    </source>
</evidence>
<feature type="transmembrane region" description="Helical" evidence="1">
    <location>
        <begin position="36"/>
        <end position="54"/>
    </location>
</feature>
<dbReference type="Pfam" id="PF08426">
    <property type="entry name" value="ICE2"/>
    <property type="match status" value="1"/>
</dbReference>
<keyword evidence="3" id="KW-1185">Reference proteome</keyword>
<feature type="transmembrane region" description="Helical" evidence="1">
    <location>
        <begin position="374"/>
        <end position="395"/>
    </location>
</feature>
<name>A0A086TL43_9FUNG</name>
<dbReference type="InterPro" id="IPR013635">
    <property type="entry name" value="Ice2"/>
</dbReference>
<feature type="transmembrane region" description="Helical" evidence="1">
    <location>
        <begin position="176"/>
        <end position="195"/>
    </location>
</feature>
<keyword evidence="1" id="KW-0812">Transmembrane</keyword>
<gene>
    <name evidence="2" type="ORF">MVEG_12062</name>
</gene>
<dbReference type="AlphaFoldDB" id="A0A086TL43"/>
<protein>
    <recommendedName>
        <fullName evidence="4">ICE2 protein</fullName>
    </recommendedName>
</protein>
<evidence type="ECO:0000256" key="1">
    <source>
        <dbReference type="SAM" id="Phobius"/>
    </source>
</evidence>
<keyword evidence="1" id="KW-1133">Transmembrane helix</keyword>
<feature type="transmembrane region" description="Helical" evidence="1">
    <location>
        <begin position="141"/>
        <end position="164"/>
    </location>
</feature>
<dbReference type="GO" id="GO:0032541">
    <property type="term" value="C:cortical endoplasmic reticulum"/>
    <property type="evidence" value="ECO:0007669"/>
    <property type="project" value="TreeGrafter"/>
</dbReference>
<organism evidence="2 3">
    <name type="scientific">Podila verticillata NRRL 6337</name>
    <dbReference type="NCBI Taxonomy" id="1069443"/>
    <lineage>
        <taxon>Eukaryota</taxon>
        <taxon>Fungi</taxon>
        <taxon>Fungi incertae sedis</taxon>
        <taxon>Mucoromycota</taxon>
        <taxon>Mortierellomycotina</taxon>
        <taxon>Mortierellomycetes</taxon>
        <taxon>Mortierellales</taxon>
        <taxon>Mortierellaceae</taxon>
        <taxon>Podila</taxon>
    </lineage>
</organism>
<reference evidence="2 3" key="1">
    <citation type="submission" date="2011-02" db="EMBL/GenBank/DDBJ databases">
        <title>The Genome Sequence of Mortierella verticillata NRRL 6337.</title>
        <authorList>
            <consortium name="The Broad Institute Genome Sequencing Platform"/>
            <person name="Russ C."/>
            <person name="Cuomo C."/>
            <person name="Burger G."/>
            <person name="Gray M.W."/>
            <person name="Holland P.W.H."/>
            <person name="King N."/>
            <person name="Lang F.B.F."/>
            <person name="Roger A.J."/>
            <person name="Ruiz-Trillo I."/>
            <person name="Young S.K."/>
            <person name="Zeng Q."/>
            <person name="Gargeya S."/>
            <person name="Alvarado L."/>
            <person name="Berlin A."/>
            <person name="Chapman S.B."/>
            <person name="Chen Z."/>
            <person name="Freedman E."/>
            <person name="Gellesch M."/>
            <person name="Goldberg J."/>
            <person name="Griggs A."/>
            <person name="Gujja S."/>
            <person name="Heilman E."/>
            <person name="Heiman D."/>
            <person name="Howarth C."/>
            <person name="Mehta T."/>
            <person name="Neiman D."/>
            <person name="Pearson M."/>
            <person name="Roberts A."/>
            <person name="Saif S."/>
            <person name="Shea T."/>
            <person name="Shenoy N."/>
            <person name="Sisk P."/>
            <person name="Stolte C."/>
            <person name="Sykes S."/>
            <person name="White J."/>
            <person name="Yandava C."/>
            <person name="Haas B."/>
            <person name="Nusbaum C."/>
            <person name="Birren B."/>
        </authorList>
    </citation>
    <scope>NUCLEOTIDE SEQUENCE [LARGE SCALE GENOMIC DNA]</scope>
    <source>
        <strain evidence="2 3">NRRL 6337</strain>
    </source>
</reference>
<feature type="transmembrane region" description="Helical" evidence="1">
    <location>
        <begin position="66"/>
        <end position="84"/>
    </location>
</feature>
<dbReference type="PANTHER" id="PTHR31726:SF2">
    <property type="entry name" value="PROTEIN ICE2"/>
    <property type="match status" value="1"/>
</dbReference>
<accession>A0A086TL43</accession>
<dbReference type="EMBL" id="KN042431">
    <property type="protein sequence ID" value="KFH62670.1"/>
    <property type="molecule type" value="Genomic_DNA"/>
</dbReference>
<dbReference type="Proteomes" id="UP000243308">
    <property type="component" value="Unassembled WGS sequence"/>
</dbReference>
<evidence type="ECO:0000313" key="3">
    <source>
        <dbReference type="Proteomes" id="UP000243308"/>
    </source>
</evidence>
<dbReference type="PANTHER" id="PTHR31726">
    <property type="entry name" value="PROTEIN ICE2"/>
    <property type="match status" value="1"/>
</dbReference>
<dbReference type="GO" id="GO:0000921">
    <property type="term" value="P:septin ring assembly"/>
    <property type="evidence" value="ECO:0007669"/>
    <property type="project" value="TreeGrafter"/>
</dbReference>
<feature type="transmembrane region" description="Helical" evidence="1">
    <location>
        <begin position="12"/>
        <end position="30"/>
    </location>
</feature>
<feature type="transmembrane region" description="Helical" evidence="1">
    <location>
        <begin position="284"/>
        <end position="302"/>
    </location>
</feature>